<gene>
    <name evidence="1" type="ORF">SAMN05421507_103388</name>
</gene>
<evidence type="ECO:0000313" key="2">
    <source>
        <dbReference type="Proteomes" id="UP000199691"/>
    </source>
</evidence>
<dbReference type="AlphaFoldDB" id="A0A1H0LP88"/>
<dbReference type="RefSeq" id="WP_176959724.1">
    <property type="nucleotide sequence ID" value="NZ_FNIX01000003.1"/>
</dbReference>
<keyword evidence="2" id="KW-1185">Reference proteome</keyword>
<accession>A0A1H0LP88</accession>
<organism evidence="1 2">
    <name type="scientific">Lentzea jiangxiensis</name>
    <dbReference type="NCBI Taxonomy" id="641025"/>
    <lineage>
        <taxon>Bacteria</taxon>
        <taxon>Bacillati</taxon>
        <taxon>Actinomycetota</taxon>
        <taxon>Actinomycetes</taxon>
        <taxon>Pseudonocardiales</taxon>
        <taxon>Pseudonocardiaceae</taxon>
        <taxon>Lentzea</taxon>
    </lineage>
</organism>
<dbReference type="EMBL" id="FNIX01000003">
    <property type="protein sequence ID" value="SDO69863.1"/>
    <property type="molecule type" value="Genomic_DNA"/>
</dbReference>
<reference evidence="2" key="1">
    <citation type="submission" date="2016-10" db="EMBL/GenBank/DDBJ databases">
        <authorList>
            <person name="Varghese N."/>
            <person name="Submissions S."/>
        </authorList>
    </citation>
    <scope>NUCLEOTIDE SEQUENCE [LARGE SCALE GENOMIC DNA]</scope>
    <source>
        <strain evidence="2">CGMCC 4.6609</strain>
    </source>
</reference>
<name>A0A1H0LP88_9PSEU</name>
<dbReference type="Proteomes" id="UP000199691">
    <property type="component" value="Unassembled WGS sequence"/>
</dbReference>
<protein>
    <submittedName>
        <fullName evidence="1">Uncharacterized protein</fullName>
    </submittedName>
</protein>
<sequence length="46" mass="5232">MASHSRQCGRELIAVRYDVQEEEAHKATAVLREHPLRSDLWQDAGA</sequence>
<evidence type="ECO:0000313" key="1">
    <source>
        <dbReference type="EMBL" id="SDO69863.1"/>
    </source>
</evidence>
<proteinExistence type="predicted"/>
<dbReference type="STRING" id="641025.SAMN05421507_103388"/>